<keyword evidence="7" id="KW-1185">Reference proteome</keyword>
<name>A0AAV4LH83_9BACL</name>
<accession>A0AAV4LH83</accession>
<dbReference type="Pfam" id="PF00155">
    <property type="entry name" value="Aminotran_1_2"/>
    <property type="match status" value="1"/>
</dbReference>
<dbReference type="Gene3D" id="3.40.640.10">
    <property type="entry name" value="Type I PLP-dependent aspartate aminotransferase-like (Major domain)"/>
    <property type="match status" value="1"/>
</dbReference>
<proteinExistence type="inferred from homology"/>
<dbReference type="PANTHER" id="PTHR42832:SF3">
    <property type="entry name" value="L-GLUTAMINE--4-(METHYLSULFANYL)-2-OXOBUTANOATE AMINOTRANSFERASE"/>
    <property type="match status" value="1"/>
</dbReference>
<evidence type="ECO:0000256" key="2">
    <source>
        <dbReference type="ARBA" id="ARBA00022576"/>
    </source>
</evidence>
<dbReference type="EC" id="2.6.1.-" evidence="4"/>
<dbReference type="AlphaFoldDB" id="A0AAV4LH83"/>
<gene>
    <name evidence="6" type="ORF">DNHGIG_27080</name>
</gene>
<feature type="domain" description="Aminotransferase class I/classII large" evidence="5">
    <location>
        <begin position="31"/>
        <end position="381"/>
    </location>
</feature>
<comment type="caution">
    <text evidence="6">The sequence shown here is derived from an EMBL/GenBank/DDBJ whole genome shotgun (WGS) entry which is preliminary data.</text>
</comment>
<dbReference type="GO" id="GO:0030170">
    <property type="term" value="F:pyridoxal phosphate binding"/>
    <property type="evidence" value="ECO:0007669"/>
    <property type="project" value="InterPro"/>
</dbReference>
<dbReference type="Proteomes" id="UP001057291">
    <property type="component" value="Unassembled WGS sequence"/>
</dbReference>
<dbReference type="CDD" id="cd00609">
    <property type="entry name" value="AAT_like"/>
    <property type="match status" value="1"/>
</dbReference>
<dbReference type="InterPro" id="IPR004839">
    <property type="entry name" value="Aminotransferase_I/II_large"/>
</dbReference>
<dbReference type="InterPro" id="IPR050881">
    <property type="entry name" value="LL-DAP_aminotransferase"/>
</dbReference>
<evidence type="ECO:0000259" key="5">
    <source>
        <dbReference type="Pfam" id="PF00155"/>
    </source>
</evidence>
<protein>
    <recommendedName>
        <fullName evidence="4">Aminotransferase</fullName>
        <ecNumber evidence="4">2.6.1.-</ecNumber>
    </recommendedName>
</protein>
<dbReference type="RefSeq" id="WP_282200177.1">
    <property type="nucleotide sequence ID" value="NZ_BOQE01000001.1"/>
</dbReference>
<organism evidence="6 7">
    <name type="scientific">Collibacillus ludicampi</name>
    <dbReference type="NCBI Taxonomy" id="2771369"/>
    <lineage>
        <taxon>Bacteria</taxon>
        <taxon>Bacillati</taxon>
        <taxon>Bacillota</taxon>
        <taxon>Bacilli</taxon>
        <taxon>Bacillales</taxon>
        <taxon>Alicyclobacillaceae</taxon>
        <taxon>Collibacillus</taxon>
    </lineage>
</organism>
<evidence type="ECO:0000313" key="6">
    <source>
        <dbReference type="EMBL" id="GIM47159.1"/>
    </source>
</evidence>
<evidence type="ECO:0000313" key="7">
    <source>
        <dbReference type="Proteomes" id="UP001057291"/>
    </source>
</evidence>
<dbReference type="EMBL" id="BOQE01000001">
    <property type="protein sequence ID" value="GIM47159.1"/>
    <property type="molecule type" value="Genomic_DNA"/>
</dbReference>
<dbReference type="SUPFAM" id="SSF53383">
    <property type="entry name" value="PLP-dependent transferases"/>
    <property type="match status" value="1"/>
</dbReference>
<keyword evidence="2 4" id="KW-0032">Aminotransferase</keyword>
<dbReference type="PANTHER" id="PTHR42832">
    <property type="entry name" value="AMINO ACID AMINOTRANSFERASE"/>
    <property type="match status" value="1"/>
</dbReference>
<evidence type="ECO:0000256" key="1">
    <source>
        <dbReference type="ARBA" id="ARBA00001933"/>
    </source>
</evidence>
<dbReference type="Gene3D" id="3.90.1150.10">
    <property type="entry name" value="Aspartate Aminotransferase, domain 1"/>
    <property type="match status" value="1"/>
</dbReference>
<dbReference type="InterPro" id="IPR015424">
    <property type="entry name" value="PyrdxlP-dep_Trfase"/>
</dbReference>
<evidence type="ECO:0000256" key="4">
    <source>
        <dbReference type="RuleBase" id="RU000481"/>
    </source>
</evidence>
<comment type="cofactor">
    <cofactor evidence="1 4">
        <name>pyridoxal 5'-phosphate</name>
        <dbReference type="ChEBI" id="CHEBI:597326"/>
    </cofactor>
</comment>
<dbReference type="InterPro" id="IPR004838">
    <property type="entry name" value="NHTrfase_class1_PyrdxlP-BS"/>
</dbReference>
<dbReference type="InterPro" id="IPR015421">
    <property type="entry name" value="PyrdxlP-dep_Trfase_major"/>
</dbReference>
<dbReference type="GO" id="GO:0008483">
    <property type="term" value="F:transaminase activity"/>
    <property type="evidence" value="ECO:0007669"/>
    <property type="project" value="UniProtKB-KW"/>
</dbReference>
<sequence length="388" mass="42318">MKVSQRLSHFSSAVFFELNSVRQKLQAQGIEIIDLGIGSPDLPPPDHVREALIQAAGNPAAYGYPTSEGTFAFRQAVADWYDRRFGVSLDPQTEVHALMGSQDGLAHLALALIDPGDYVLVPDPGYPIYAVSIHLAGGKLYPMPLRAENGFLPDFDAIPRDVAAKAKLMILNYPNNPVTATADAAFYELAVAFAKRHEILIAHDAAYSELSFDGYSPISFLEVPGAKEIGVEFHSTSKSFNLAGCRIGFVVGRADIIEALHVVKSNIDYGVFLPIQEAAITALKDDRGHTQRMASIYQKRRDILLDGLQEAGWTIPKPQATMFVWAPIPNGIPSRTFAKELLLRTGVVVVPGVGFGAEGEGYVRMALVQNEEKLKEVAQRLKESNLFG</sequence>
<comment type="similarity">
    <text evidence="4">Belongs to the class-I pyridoxal-phosphate-dependent aminotransferase family.</text>
</comment>
<dbReference type="InterPro" id="IPR015422">
    <property type="entry name" value="PyrdxlP-dep_Trfase_small"/>
</dbReference>
<evidence type="ECO:0000256" key="3">
    <source>
        <dbReference type="ARBA" id="ARBA00022679"/>
    </source>
</evidence>
<keyword evidence="3 4" id="KW-0808">Transferase</keyword>
<reference evidence="6" key="1">
    <citation type="journal article" date="2023" name="Int. J. Syst. Evol. Microbiol.">
        <title>Collibacillus ludicampi gen. nov., sp. nov., a new soil bacterium of the family Alicyclobacillaceae.</title>
        <authorList>
            <person name="Jojima T."/>
            <person name="Ioku Y."/>
            <person name="Fukuta Y."/>
            <person name="Shirasaka N."/>
            <person name="Matsumura Y."/>
            <person name="Mori M."/>
        </authorList>
    </citation>
    <scope>NUCLEOTIDE SEQUENCE</scope>
    <source>
        <strain evidence="6">TP075</strain>
    </source>
</reference>
<dbReference type="NCBIfam" id="NF006756">
    <property type="entry name" value="PRK09276.1"/>
    <property type="match status" value="1"/>
</dbReference>
<dbReference type="PROSITE" id="PS00105">
    <property type="entry name" value="AA_TRANSFER_CLASS_1"/>
    <property type="match status" value="1"/>
</dbReference>